<dbReference type="EMBL" id="RPFZ01000001">
    <property type="protein sequence ID" value="RPF70702.1"/>
    <property type="molecule type" value="Genomic_DNA"/>
</dbReference>
<dbReference type="Proteomes" id="UP000275232">
    <property type="component" value="Unassembled WGS sequence"/>
</dbReference>
<evidence type="ECO:0008006" key="5">
    <source>
        <dbReference type="Google" id="ProtNLM"/>
    </source>
</evidence>
<evidence type="ECO:0000313" key="4">
    <source>
        <dbReference type="Proteomes" id="UP000275232"/>
    </source>
</evidence>
<keyword evidence="1" id="KW-1133">Transmembrane helix</keyword>
<evidence type="ECO:0000313" key="3">
    <source>
        <dbReference type="EMBL" id="RPF70702.1"/>
    </source>
</evidence>
<feature type="signal peptide" evidence="2">
    <location>
        <begin position="1"/>
        <end position="31"/>
    </location>
</feature>
<dbReference type="AlphaFoldDB" id="A0A3N5DGA5"/>
<feature type="chain" id="PRO_5017976750" description="17 kDa surface antigen" evidence="2">
    <location>
        <begin position="32"/>
        <end position="199"/>
    </location>
</feature>
<sequence>MKTFSKALGKGTMASLAAGAMALASASPAAAQGRYDRYDRDHDGISAGEVIAGAVILGGLAAILSSGNNDRYDRDYRYGTRGYGYDRGGYNQYGSRQAVEQCVRTAEAEAQRYLGTRAEVYEIRDVDRERNGYEVKGRIAVQEGYGRYDRRDRYGRYDRRGYGNYRRGYNNRGWDEGRFECDVRYGRITDLDFSGIRGL</sequence>
<organism evidence="3 4">
    <name type="scientific">Aurantiacibacter spongiae</name>
    <dbReference type="NCBI Taxonomy" id="2488860"/>
    <lineage>
        <taxon>Bacteria</taxon>
        <taxon>Pseudomonadati</taxon>
        <taxon>Pseudomonadota</taxon>
        <taxon>Alphaproteobacteria</taxon>
        <taxon>Sphingomonadales</taxon>
        <taxon>Erythrobacteraceae</taxon>
        <taxon>Aurantiacibacter</taxon>
    </lineage>
</organism>
<keyword evidence="1" id="KW-0472">Membrane</keyword>
<evidence type="ECO:0000256" key="2">
    <source>
        <dbReference type="SAM" id="SignalP"/>
    </source>
</evidence>
<evidence type="ECO:0000256" key="1">
    <source>
        <dbReference type="SAM" id="Phobius"/>
    </source>
</evidence>
<comment type="caution">
    <text evidence="3">The sequence shown here is derived from an EMBL/GenBank/DDBJ whole genome shotgun (WGS) entry which is preliminary data.</text>
</comment>
<dbReference type="OrthoDB" id="7452714at2"/>
<feature type="transmembrane region" description="Helical" evidence="1">
    <location>
        <begin position="47"/>
        <end position="67"/>
    </location>
</feature>
<proteinExistence type="predicted"/>
<name>A0A3N5DGA5_9SPHN</name>
<reference evidence="3 4" key="1">
    <citation type="submission" date="2018-11" db="EMBL/GenBank/DDBJ databases">
        <title>Erythrobacter spongiae sp. nov., isolated from a marine sponge.</title>
        <authorList>
            <person name="Zhuang L."/>
            <person name="Luo L."/>
        </authorList>
    </citation>
    <scope>NUCLEOTIDE SEQUENCE [LARGE SCALE GENOMIC DNA]</scope>
    <source>
        <strain evidence="3 4">HN-E23</strain>
    </source>
</reference>
<keyword evidence="1" id="KW-0812">Transmembrane</keyword>
<keyword evidence="4" id="KW-1185">Reference proteome</keyword>
<dbReference type="RefSeq" id="WP_123878434.1">
    <property type="nucleotide sequence ID" value="NZ_RPFZ01000001.1"/>
</dbReference>
<accession>A0A3N5DGA5</accession>
<keyword evidence="2" id="KW-0732">Signal</keyword>
<protein>
    <recommendedName>
        <fullName evidence="5">17 kDa surface antigen</fullName>
    </recommendedName>
</protein>
<gene>
    <name evidence="3" type="ORF">EG799_03020</name>
</gene>